<feature type="region of interest" description="Disordered" evidence="3">
    <location>
        <begin position="577"/>
        <end position="619"/>
    </location>
</feature>
<dbReference type="GO" id="GO:0005085">
    <property type="term" value="F:guanyl-nucleotide exchange factor activity"/>
    <property type="evidence" value="ECO:0007669"/>
    <property type="project" value="UniProtKB-KW"/>
</dbReference>
<evidence type="ECO:0000259" key="4">
    <source>
        <dbReference type="PROSITE" id="PS50009"/>
    </source>
</evidence>
<feature type="region of interest" description="Disordered" evidence="3">
    <location>
        <begin position="93"/>
        <end position="212"/>
    </location>
</feature>
<evidence type="ECO:0000313" key="5">
    <source>
        <dbReference type="EMBL" id="CAH7674344.1"/>
    </source>
</evidence>
<feature type="region of interest" description="Disordered" evidence="3">
    <location>
        <begin position="231"/>
        <end position="265"/>
    </location>
</feature>
<keyword evidence="1 2" id="KW-0344">Guanine-nucleotide releasing factor</keyword>
<feature type="compositionally biased region" description="Acidic residues" evidence="3">
    <location>
        <begin position="104"/>
        <end position="119"/>
    </location>
</feature>
<feature type="compositionally biased region" description="Low complexity" evidence="3">
    <location>
        <begin position="236"/>
        <end position="263"/>
    </location>
</feature>
<feature type="compositionally biased region" description="Basic and acidic residues" evidence="3">
    <location>
        <begin position="93"/>
        <end position="102"/>
    </location>
</feature>
<reference evidence="5" key="1">
    <citation type="submission" date="2022-06" db="EMBL/GenBank/DDBJ databases">
        <authorList>
            <consortium name="SYNGENTA / RWTH Aachen University"/>
        </authorList>
    </citation>
    <scope>NUCLEOTIDE SEQUENCE</scope>
</reference>
<feature type="compositionally biased region" description="Low complexity" evidence="3">
    <location>
        <begin position="1040"/>
        <end position="1055"/>
    </location>
</feature>
<evidence type="ECO:0000256" key="1">
    <source>
        <dbReference type="ARBA" id="ARBA00022658"/>
    </source>
</evidence>
<dbReference type="SMART" id="SM00147">
    <property type="entry name" value="RasGEF"/>
    <property type="match status" value="1"/>
</dbReference>
<dbReference type="PROSITE" id="PS50009">
    <property type="entry name" value="RASGEF_CAT"/>
    <property type="match status" value="1"/>
</dbReference>
<dbReference type="InterPro" id="IPR027417">
    <property type="entry name" value="P-loop_NTPase"/>
</dbReference>
<dbReference type="SUPFAM" id="SSF52540">
    <property type="entry name" value="P-loop containing nucleoside triphosphate hydrolases"/>
    <property type="match status" value="1"/>
</dbReference>
<gene>
    <name evidence="5" type="ORF">PPACK8108_LOCUS9254</name>
</gene>
<dbReference type="InterPro" id="IPR001895">
    <property type="entry name" value="RASGEF_cat_dom"/>
</dbReference>
<dbReference type="PANTHER" id="PTHR23113:SF368">
    <property type="entry name" value="CELL DIVISION CONTROL PROTEIN 25"/>
    <property type="match status" value="1"/>
</dbReference>
<evidence type="ECO:0000256" key="2">
    <source>
        <dbReference type="PROSITE-ProRule" id="PRU00168"/>
    </source>
</evidence>
<feature type="compositionally biased region" description="Polar residues" evidence="3">
    <location>
        <begin position="582"/>
        <end position="594"/>
    </location>
</feature>
<dbReference type="AlphaFoldDB" id="A0AAV0AW70"/>
<dbReference type="Pfam" id="PF00617">
    <property type="entry name" value="RasGEF"/>
    <property type="match status" value="1"/>
</dbReference>
<comment type="caution">
    <text evidence="5">The sequence shown here is derived from an EMBL/GenBank/DDBJ whole genome shotgun (WGS) entry which is preliminary data.</text>
</comment>
<evidence type="ECO:0000313" key="6">
    <source>
        <dbReference type="Proteomes" id="UP001153365"/>
    </source>
</evidence>
<organism evidence="5 6">
    <name type="scientific">Phakopsora pachyrhizi</name>
    <name type="common">Asian soybean rust disease fungus</name>
    <dbReference type="NCBI Taxonomy" id="170000"/>
    <lineage>
        <taxon>Eukaryota</taxon>
        <taxon>Fungi</taxon>
        <taxon>Dikarya</taxon>
        <taxon>Basidiomycota</taxon>
        <taxon>Pucciniomycotina</taxon>
        <taxon>Pucciniomycetes</taxon>
        <taxon>Pucciniales</taxon>
        <taxon>Phakopsoraceae</taxon>
        <taxon>Phakopsora</taxon>
    </lineage>
</organism>
<dbReference type="Gene3D" id="1.10.840.10">
    <property type="entry name" value="Ras guanine-nucleotide exchange factors catalytic domain"/>
    <property type="match status" value="1"/>
</dbReference>
<keyword evidence="6" id="KW-1185">Reference proteome</keyword>
<name>A0AAV0AW70_PHAPC</name>
<dbReference type="EMBL" id="CALTRL010001979">
    <property type="protein sequence ID" value="CAH7674344.1"/>
    <property type="molecule type" value="Genomic_DNA"/>
</dbReference>
<dbReference type="PANTHER" id="PTHR23113">
    <property type="entry name" value="GUANINE NUCLEOTIDE EXCHANGE FACTOR"/>
    <property type="match status" value="1"/>
</dbReference>
<feature type="domain" description="Ras-GEF" evidence="4">
    <location>
        <begin position="790"/>
        <end position="1030"/>
    </location>
</feature>
<feature type="region of interest" description="Disordered" evidence="3">
    <location>
        <begin position="1040"/>
        <end position="1071"/>
    </location>
</feature>
<dbReference type="InterPro" id="IPR023578">
    <property type="entry name" value="Ras_GEF_dom_sf"/>
</dbReference>
<dbReference type="InterPro" id="IPR008937">
    <property type="entry name" value="Ras-like_GEF"/>
</dbReference>
<dbReference type="GO" id="GO:0005886">
    <property type="term" value="C:plasma membrane"/>
    <property type="evidence" value="ECO:0007669"/>
    <property type="project" value="TreeGrafter"/>
</dbReference>
<protein>
    <submittedName>
        <fullName evidence="5">Ras guanine nucleotide exchange factor domain-containing protein</fullName>
    </submittedName>
</protein>
<dbReference type="InterPro" id="IPR036964">
    <property type="entry name" value="RASGEF_cat_dom_sf"/>
</dbReference>
<dbReference type="GO" id="GO:0007265">
    <property type="term" value="P:Ras protein signal transduction"/>
    <property type="evidence" value="ECO:0007669"/>
    <property type="project" value="TreeGrafter"/>
</dbReference>
<sequence>MFFLFFLQHSGDWAGHTIRHENDSEEAAKLRQPLYSELNKPETAAILEPKIHSHSQWRISNPSISLEDELAEDEVETGIPWRNRENFTHELKSGHSRDRYLTAEEAEVEEGGSDDEEDNISEKIPSDSLESVGDISTRSEPRSHLRSSGSADSPLQIGKCLEPSDTSQKIQARSAGSAAAPLDPLVMASKSVTEPLREQKTTEENSSSSQEAIFSGEKDFLEDAPRTAPLRLTPNTQHLQSFSSSSKFSTELESPRNRSLSDTLIRRTRTRRLEELDSCKNSVQYSDSQTIQKIDVDRFKHGFLDAKSEIEESGLDSNDAHSEDECFLDTPSSREALHVKADFKIGIAGPKGVGKSTIINRALRRPLASSSTVLYEDRNQNRITSYVSSVTNSATGKTKTLQVLEIDQMILSEKFMKKNDKEGLSWPKRLPPLDGMLLCYDAMDPNALDHLRPLLHSFWTRGGISLIVLACKSDKNEEMNATSPLKAAELVNVYGTGMIQLDGGVEDVGKKMRNSFNWIMKAIKEARGEPRSYSSASTSFVGSCYGEDLAHSRPSSIVATNFNGQSETLSNRVQADDLGNWDSASDPLTSTQPVEGTKKNPTIPEDFAPSPEGDGLRPIPILNRHAARKAIVMSQRGSDMDLHLDKTEIIDKFVFATVSGNEPSFVDQFIIIFRRFATPLDVLGALISRFEFVSAHLENDPLLTRYAHMKFTTTINSDYTPASANSSPVISVHAQNKLASGDGPGSGTTESFSLGLSLSHKGTRVSSLNTDQKAEYKLLQDFAQQLMGNTEDMIALQITRLEWDIFAEMKPRHLIRYVLAPRDPKNPRVALRDPNSPIARSTDFLNHLAVWASSMILIQEKLKNRARMLLKLMKVAYELRDMDDFHSLMGVLAGIEAQPVYRLEATFEVVQQMDSQAYRRYLSLKKLMSSQKSFSAYRLARQTASAQCVPYLGTYLQDITAINEVKEDMKDGKVNLTKFLQISKAAATVLQCEKLAPEIQIDENLENLITKAPVLNEDAQYELSYKYKPRAIPYHLQHQNNAHSSSSQLQQSQQSGVSGIGNNKAPIGTSQVVKGTRRLKQLIHTAINN</sequence>
<dbReference type="Proteomes" id="UP001153365">
    <property type="component" value="Unassembled WGS sequence"/>
</dbReference>
<accession>A0AAV0AW70</accession>
<evidence type="ECO:0000256" key="3">
    <source>
        <dbReference type="SAM" id="MobiDB-lite"/>
    </source>
</evidence>
<dbReference type="SUPFAM" id="SSF48366">
    <property type="entry name" value="Ras GEF"/>
    <property type="match status" value="1"/>
</dbReference>
<dbReference type="Gene3D" id="3.40.50.300">
    <property type="entry name" value="P-loop containing nucleotide triphosphate hydrolases"/>
    <property type="match status" value="1"/>
</dbReference>
<dbReference type="Gene3D" id="1.20.870.10">
    <property type="entry name" value="Son of sevenless (SoS) protein Chain: S domain 1"/>
    <property type="match status" value="1"/>
</dbReference>
<proteinExistence type="predicted"/>